<dbReference type="PROSITE" id="PS51669">
    <property type="entry name" value="4FE4S_MOW_BIS_MGD"/>
    <property type="match status" value="1"/>
</dbReference>
<dbReference type="SUPFAM" id="SSF50692">
    <property type="entry name" value="ADC-like"/>
    <property type="match status" value="1"/>
</dbReference>
<dbReference type="InterPro" id="IPR050612">
    <property type="entry name" value="Prok_Mopterin_Oxidored"/>
</dbReference>
<evidence type="ECO:0000256" key="2">
    <source>
        <dbReference type="ARBA" id="ARBA00022723"/>
    </source>
</evidence>
<evidence type="ECO:0000256" key="3">
    <source>
        <dbReference type="ARBA" id="ARBA00023004"/>
    </source>
</evidence>
<dbReference type="GO" id="GO:0051536">
    <property type="term" value="F:iron-sulfur cluster binding"/>
    <property type="evidence" value="ECO:0007669"/>
    <property type="project" value="UniProtKB-KW"/>
</dbReference>
<dbReference type="SMART" id="SM00926">
    <property type="entry name" value="Molybdop_Fe4S4"/>
    <property type="match status" value="1"/>
</dbReference>
<dbReference type="Gene3D" id="3.40.50.740">
    <property type="match status" value="1"/>
</dbReference>
<dbReference type="Pfam" id="PF01568">
    <property type="entry name" value="Molydop_binding"/>
    <property type="match status" value="1"/>
</dbReference>
<dbReference type="GO" id="GO:0016491">
    <property type="term" value="F:oxidoreductase activity"/>
    <property type="evidence" value="ECO:0007669"/>
    <property type="project" value="InterPro"/>
</dbReference>
<dbReference type="SUPFAM" id="SSF53706">
    <property type="entry name" value="Formate dehydrogenase/DMSO reductase, domains 1-3"/>
    <property type="match status" value="1"/>
</dbReference>
<dbReference type="Gene3D" id="2.20.25.90">
    <property type="entry name" value="ADC-like domains"/>
    <property type="match status" value="1"/>
</dbReference>
<accession>A0A6N6NNQ2</accession>
<evidence type="ECO:0000256" key="4">
    <source>
        <dbReference type="ARBA" id="ARBA00023014"/>
    </source>
</evidence>
<name>A0A6N6NNQ2_9ACTN</name>
<dbReference type="InterPro" id="IPR006657">
    <property type="entry name" value="MoPterin_dinucl-bd_dom"/>
</dbReference>
<dbReference type="PANTHER" id="PTHR43742">
    <property type="entry name" value="TRIMETHYLAMINE-N-OXIDE REDUCTASE"/>
    <property type="match status" value="1"/>
</dbReference>
<dbReference type="Pfam" id="PF04879">
    <property type="entry name" value="Molybdop_Fe4S4"/>
    <property type="match status" value="1"/>
</dbReference>
<keyword evidence="7" id="KW-1185">Reference proteome</keyword>
<keyword evidence="2" id="KW-0479">Metal-binding</keyword>
<dbReference type="GO" id="GO:0043546">
    <property type="term" value="F:molybdopterin cofactor binding"/>
    <property type="evidence" value="ECO:0007669"/>
    <property type="project" value="InterPro"/>
</dbReference>
<evidence type="ECO:0000313" key="7">
    <source>
        <dbReference type="Proteomes" id="UP000468668"/>
    </source>
</evidence>
<keyword evidence="3" id="KW-0408">Iron</keyword>
<dbReference type="InterPro" id="IPR041930">
    <property type="entry name" value="Acetylene_hydratase"/>
</dbReference>
<dbReference type="OrthoDB" id="9759518at2"/>
<dbReference type="CDD" id="cd02781">
    <property type="entry name" value="MopB_CT_Acetylene-hydratase"/>
    <property type="match status" value="1"/>
</dbReference>
<dbReference type="GeneID" id="98657086"/>
<dbReference type="InterPro" id="IPR037949">
    <property type="entry name" value="MopB_CT_Acetylene-hydratase"/>
</dbReference>
<dbReference type="Gene3D" id="2.40.40.20">
    <property type="match status" value="1"/>
</dbReference>
<comment type="similarity">
    <text evidence="1">Belongs to the prokaryotic molybdopterin-containing oxidoreductase family.</text>
</comment>
<dbReference type="Pfam" id="PF00384">
    <property type="entry name" value="Molybdopterin"/>
    <property type="match status" value="1"/>
</dbReference>
<feature type="domain" description="4Fe-4S Mo/W bis-MGD-type" evidence="5">
    <location>
        <begin position="22"/>
        <end position="78"/>
    </location>
</feature>
<evidence type="ECO:0000313" key="6">
    <source>
        <dbReference type="EMBL" id="KAB1642422.1"/>
    </source>
</evidence>
<dbReference type="RefSeq" id="WP_158048689.1">
    <property type="nucleotide sequence ID" value="NZ_WAJR01000002.1"/>
</dbReference>
<proteinExistence type="inferred from homology"/>
<gene>
    <name evidence="6" type="ORF">F8C90_01555</name>
</gene>
<organism evidence="6 7">
    <name type="scientific">Ellagibacter isourolithinifaciens</name>
    <dbReference type="NCBI Taxonomy" id="2137581"/>
    <lineage>
        <taxon>Bacteria</taxon>
        <taxon>Bacillati</taxon>
        <taxon>Actinomycetota</taxon>
        <taxon>Coriobacteriia</taxon>
        <taxon>Eggerthellales</taxon>
        <taxon>Eggerthellaceae</taxon>
        <taxon>Ellagibacter</taxon>
    </lineage>
</organism>
<keyword evidence="4" id="KW-0411">Iron-sulfur</keyword>
<dbReference type="AlphaFoldDB" id="A0A6N6NNQ2"/>
<dbReference type="GO" id="GO:0046872">
    <property type="term" value="F:metal ion binding"/>
    <property type="evidence" value="ECO:0007669"/>
    <property type="project" value="UniProtKB-KW"/>
</dbReference>
<dbReference type="InterPro" id="IPR006656">
    <property type="entry name" value="Mopterin_OxRdtase"/>
</dbReference>
<dbReference type="PANTHER" id="PTHR43742:SF6">
    <property type="entry name" value="OXIDOREDUCTASE YYAE-RELATED"/>
    <property type="match status" value="1"/>
</dbReference>
<evidence type="ECO:0000259" key="5">
    <source>
        <dbReference type="PROSITE" id="PS51669"/>
    </source>
</evidence>
<dbReference type="Proteomes" id="UP000468668">
    <property type="component" value="Unassembled WGS sequence"/>
</dbReference>
<protein>
    <submittedName>
        <fullName evidence="6">Molybdopterin-dependent oxidoreductase</fullName>
    </submittedName>
</protein>
<comment type="caution">
    <text evidence="6">The sequence shown here is derived from an EMBL/GenBank/DDBJ whole genome shotgun (WGS) entry which is preliminary data.</text>
</comment>
<reference evidence="6 7" key="1">
    <citation type="submission" date="2019-09" db="EMBL/GenBank/DDBJ databases">
        <title>Whole genome shotgun sequencing (WGS) of Ellagibacter isourolithinifaciens DSM 104140(T) and Adlercreutzia muris DSM 29508(T).</title>
        <authorList>
            <person name="Stoll D.A."/>
            <person name="Danylec N."/>
            <person name="Huch M."/>
        </authorList>
    </citation>
    <scope>NUCLEOTIDE SEQUENCE [LARGE SCALE GENOMIC DNA]</scope>
    <source>
        <strain evidence="6 7">DSM 104140</strain>
    </source>
</reference>
<dbReference type="CDD" id="cd02759">
    <property type="entry name" value="MopB_Acetylene-hydratase"/>
    <property type="match status" value="1"/>
</dbReference>
<evidence type="ECO:0000256" key="1">
    <source>
        <dbReference type="ARBA" id="ARBA00010312"/>
    </source>
</evidence>
<dbReference type="InterPro" id="IPR006963">
    <property type="entry name" value="Mopterin_OxRdtase_4Fe-4S_dom"/>
</dbReference>
<dbReference type="Gene3D" id="3.40.228.10">
    <property type="entry name" value="Dimethylsulfoxide Reductase, domain 2"/>
    <property type="match status" value="1"/>
</dbReference>
<sequence>MGETCASCKPFITEEDGVLKVRTCAWSPPGDHPVGCGMFIHVKDGKIVKVEGDPSHPITQGRLCPRCIALDEVVYHKDRLLSPMKRAREDRGKDAWEKISWDEAYDLLEEKIRGFQENYGAECIFTLTGTGRESTLYAPVYGPAIMNTPNGASTYPFSGEACYGPRATIVNYLLGAGVPEIDSAQFFPDRYDDPRWVCPKYIMVWGKDPLYSSPDGFFGHSIIDIMKRGAKIITVDPRLTWLGAHSEYHLQLRPGTDAAVGMGFLNVIISEDLYDHDFVEKWCYGFEELSEAVKPWTPEKVQEVSWVDPEQLVGAARAFATNAPSTATWGVALDQSKQSTQAAQCFMAICAICGYIDVPGGITITKPTSFIGQWRYDMSDTLTEGMAEKHIVDPTGKYRMFNTGAAMGGVQGDTLLNWLEGMYKDYPEYYPLRMCWLIGSNPLACMADQPQRWYAAMKDLDFIVAQDIFMTPTIMGLCDLVLPLSTFAEHDGLVTPNYGRNQHFVGAMNTAVENPNTKSDLEILVDMGKRMRPEIWGDFTTIDDFFDTKLKENYGYGIEELREKSVIQADYKYRKYETGDLRDDGQPGFQTVTGRVELYSYVLEAYDEKPVPYFEEPDYSPVSQPPEVVEKYPLVYTTGGRHISAFHSEHRQVPSLRALHPDPLVTINPATAEKYGIREGDWVRVDTMFGKCTQKAHLTYEVNEKTVHVEHAWWFPEQDGEAPNLFGVFDANANNLIPHESVGVTGYGAPYKNGICSITRVDSMKD</sequence>
<dbReference type="EMBL" id="WAJR01000002">
    <property type="protein sequence ID" value="KAB1642422.1"/>
    <property type="molecule type" value="Genomic_DNA"/>
</dbReference>
<dbReference type="InterPro" id="IPR009010">
    <property type="entry name" value="Asp_de-COase-like_dom_sf"/>
</dbReference>
<dbReference type="GO" id="GO:0018818">
    <property type="term" value="F:acetylene hydratase activity"/>
    <property type="evidence" value="ECO:0007669"/>
    <property type="project" value="InterPro"/>
</dbReference>